<dbReference type="OrthoDB" id="196142at2"/>
<feature type="compositionally biased region" description="Basic and acidic residues" evidence="2">
    <location>
        <begin position="278"/>
        <end position="294"/>
    </location>
</feature>
<dbReference type="RefSeq" id="WP_146855007.1">
    <property type="nucleotide sequence ID" value="NZ_BKAG01000059.1"/>
</dbReference>
<gene>
    <name evidence="4" type="ORF">BGE01nite_50830</name>
</gene>
<evidence type="ECO:0000256" key="3">
    <source>
        <dbReference type="SAM" id="SignalP"/>
    </source>
</evidence>
<comment type="caution">
    <text evidence="4">The sequence shown here is derived from an EMBL/GenBank/DDBJ whole genome shotgun (WGS) entry which is preliminary data.</text>
</comment>
<dbReference type="SUPFAM" id="SSF48452">
    <property type="entry name" value="TPR-like"/>
    <property type="match status" value="1"/>
</dbReference>
<sequence length="309" mass="33772">MPRVFFLLLALSGLLAGSAHAQFLILKDGSRIPSSEFHVENGKIIRTILLGDNKTATTELPKQNVGSLDWPDVAEITEARNLMSQGKAEEALAILAKAKTSFEMFETLPGSPYAEIFFTYVELLSQAGKFEDTVKLIPQLKILKLSDAQKMQLRIIQLDIDRQTSSEYTSIIAEAESILSETDDSSVGASIWAMIADIYARQKDWEKALMAYLRIPVFYGTQLQRVPDAELKAGQMLVKMKRYEDAQAVFKRLVETYPGSAVADLAGKEQAKINGMKNEPETGDGKAEGKDAKPAEGAAPAEAAAPAAK</sequence>
<feature type="compositionally biased region" description="Low complexity" evidence="2">
    <location>
        <begin position="295"/>
        <end position="309"/>
    </location>
</feature>
<name>A0A512MGC5_9BACT</name>
<keyword evidence="1" id="KW-0802">TPR repeat</keyword>
<accession>A0A512MGC5</accession>
<dbReference type="Gene3D" id="1.25.40.10">
    <property type="entry name" value="Tetratricopeptide repeat domain"/>
    <property type="match status" value="1"/>
</dbReference>
<feature type="repeat" description="TPR" evidence="1">
    <location>
        <begin position="227"/>
        <end position="260"/>
    </location>
</feature>
<dbReference type="InterPro" id="IPR011990">
    <property type="entry name" value="TPR-like_helical_dom_sf"/>
</dbReference>
<protein>
    <submittedName>
        <fullName evidence="4">Uncharacterized protein</fullName>
    </submittedName>
</protein>
<evidence type="ECO:0000256" key="2">
    <source>
        <dbReference type="SAM" id="MobiDB-lite"/>
    </source>
</evidence>
<proteinExistence type="predicted"/>
<feature type="region of interest" description="Disordered" evidence="2">
    <location>
        <begin position="268"/>
        <end position="309"/>
    </location>
</feature>
<dbReference type="PROSITE" id="PS50005">
    <property type="entry name" value="TPR"/>
    <property type="match status" value="1"/>
</dbReference>
<dbReference type="AlphaFoldDB" id="A0A512MGC5"/>
<evidence type="ECO:0000313" key="4">
    <source>
        <dbReference type="EMBL" id="GEP45792.1"/>
    </source>
</evidence>
<keyword evidence="3" id="KW-0732">Signal</keyword>
<keyword evidence="5" id="KW-1185">Reference proteome</keyword>
<dbReference type="InterPro" id="IPR019734">
    <property type="entry name" value="TPR_rpt"/>
</dbReference>
<reference evidence="4 5" key="1">
    <citation type="submission" date="2019-07" db="EMBL/GenBank/DDBJ databases">
        <title>Whole genome shotgun sequence of Brevifollis gellanilyticus NBRC 108608.</title>
        <authorList>
            <person name="Hosoyama A."/>
            <person name="Uohara A."/>
            <person name="Ohji S."/>
            <person name="Ichikawa N."/>
        </authorList>
    </citation>
    <scope>NUCLEOTIDE SEQUENCE [LARGE SCALE GENOMIC DNA]</scope>
    <source>
        <strain evidence="4 5">NBRC 108608</strain>
    </source>
</reference>
<evidence type="ECO:0000313" key="5">
    <source>
        <dbReference type="Proteomes" id="UP000321577"/>
    </source>
</evidence>
<feature type="chain" id="PRO_5021823766" evidence="3">
    <location>
        <begin position="22"/>
        <end position="309"/>
    </location>
</feature>
<feature type="signal peptide" evidence="3">
    <location>
        <begin position="1"/>
        <end position="21"/>
    </location>
</feature>
<evidence type="ECO:0000256" key="1">
    <source>
        <dbReference type="PROSITE-ProRule" id="PRU00339"/>
    </source>
</evidence>
<dbReference type="EMBL" id="BKAG01000059">
    <property type="protein sequence ID" value="GEP45792.1"/>
    <property type="molecule type" value="Genomic_DNA"/>
</dbReference>
<dbReference type="Proteomes" id="UP000321577">
    <property type="component" value="Unassembled WGS sequence"/>
</dbReference>
<dbReference type="Pfam" id="PF13174">
    <property type="entry name" value="TPR_6"/>
    <property type="match status" value="1"/>
</dbReference>
<organism evidence="4 5">
    <name type="scientific">Brevifollis gellanilyticus</name>
    <dbReference type="NCBI Taxonomy" id="748831"/>
    <lineage>
        <taxon>Bacteria</taxon>
        <taxon>Pseudomonadati</taxon>
        <taxon>Verrucomicrobiota</taxon>
        <taxon>Verrucomicrobiia</taxon>
        <taxon>Verrucomicrobiales</taxon>
        <taxon>Verrucomicrobiaceae</taxon>
    </lineage>
</organism>